<organism evidence="1">
    <name type="scientific">Medicago truncatula</name>
    <name type="common">Barrel medic</name>
    <name type="synonym">Medicago tribuloides</name>
    <dbReference type="NCBI Taxonomy" id="3880"/>
    <lineage>
        <taxon>Eukaryota</taxon>
        <taxon>Viridiplantae</taxon>
        <taxon>Streptophyta</taxon>
        <taxon>Embryophyta</taxon>
        <taxon>Tracheophyta</taxon>
        <taxon>Spermatophyta</taxon>
        <taxon>Magnoliopsida</taxon>
        <taxon>eudicotyledons</taxon>
        <taxon>Gunneridae</taxon>
        <taxon>Pentapetalae</taxon>
        <taxon>rosids</taxon>
        <taxon>fabids</taxon>
        <taxon>Fabales</taxon>
        <taxon>Fabaceae</taxon>
        <taxon>Papilionoideae</taxon>
        <taxon>50 kb inversion clade</taxon>
        <taxon>NPAAA clade</taxon>
        <taxon>Hologalegina</taxon>
        <taxon>IRL clade</taxon>
        <taxon>Trifolieae</taxon>
        <taxon>Medicago</taxon>
    </lineage>
</organism>
<proteinExistence type="predicted"/>
<dbReference type="AlphaFoldDB" id="A0A396GSS5"/>
<comment type="caution">
    <text evidence="1">The sequence shown here is derived from an EMBL/GenBank/DDBJ whole genome shotgun (WGS) entry which is preliminary data.</text>
</comment>
<dbReference type="Proteomes" id="UP000265566">
    <property type="component" value="Chromosome 7"/>
</dbReference>
<reference evidence="1" key="1">
    <citation type="journal article" date="2018" name="Nat. Plants">
        <title>Whole-genome landscape of Medicago truncatula symbiotic genes.</title>
        <authorList>
            <person name="Pecrix Y."/>
            <person name="Gamas P."/>
            <person name="Carrere S."/>
        </authorList>
    </citation>
    <scope>NUCLEOTIDE SEQUENCE</scope>
    <source>
        <tissue evidence="1">Leaves</tissue>
    </source>
</reference>
<dbReference type="EMBL" id="PSQE01000007">
    <property type="protein sequence ID" value="RHN44172.1"/>
    <property type="molecule type" value="Genomic_DNA"/>
</dbReference>
<protein>
    <submittedName>
        <fullName evidence="1">Uncharacterized protein</fullName>
    </submittedName>
</protein>
<gene>
    <name evidence="1" type="ORF">MtrunA17_Chr7g0216511</name>
</gene>
<accession>A0A396GSS5</accession>
<dbReference type="Gramene" id="rna38261">
    <property type="protein sequence ID" value="RHN44172.1"/>
    <property type="gene ID" value="gene38261"/>
</dbReference>
<name>A0A396GSS5_MEDTR</name>
<evidence type="ECO:0000313" key="1">
    <source>
        <dbReference type="EMBL" id="RHN44172.1"/>
    </source>
</evidence>
<sequence length="73" mass="8490">MSFLNHVISIICYRTVFLDGSFFFFRAPLKKNANLPYWKKNTKFFLLVDSPLLHEKIPILGCMVHPETMASIV</sequence>